<keyword evidence="1" id="KW-0472">Membrane</keyword>
<dbReference type="Proteomes" id="UP000285209">
    <property type="component" value="Unassembled WGS sequence"/>
</dbReference>
<feature type="transmembrane region" description="Helical" evidence="1">
    <location>
        <begin position="50"/>
        <end position="72"/>
    </location>
</feature>
<accession>A0A413LZA6</accession>
<evidence type="ECO:0000313" key="3">
    <source>
        <dbReference type="Proteomes" id="UP000285209"/>
    </source>
</evidence>
<dbReference type="EMBL" id="QSDV01000088">
    <property type="protein sequence ID" value="RGZ12075.1"/>
    <property type="molecule type" value="Genomic_DNA"/>
</dbReference>
<sequence length="98" mass="10830">MSWKGSIESLKRGVWVKDLIVAGFSGISLLLSAISVFIKSTEKFNGNLLNIVWVVCIIDALYFVILGGWIPYTSRGLCFTQCALQMLSEVDGLQDVNK</sequence>
<proteinExistence type="predicted"/>
<dbReference type="AlphaFoldDB" id="A0A413LZA6"/>
<protein>
    <submittedName>
        <fullName evidence="2">Uncharacterized protein</fullName>
    </submittedName>
</protein>
<gene>
    <name evidence="2" type="ORF">DXA03_16290</name>
</gene>
<feature type="transmembrane region" description="Helical" evidence="1">
    <location>
        <begin position="20"/>
        <end position="38"/>
    </location>
</feature>
<evidence type="ECO:0000256" key="1">
    <source>
        <dbReference type="SAM" id="Phobius"/>
    </source>
</evidence>
<keyword evidence="1" id="KW-0812">Transmembrane</keyword>
<organism evidence="2 3">
    <name type="scientific">Agathobacter rectalis</name>
    <dbReference type="NCBI Taxonomy" id="39491"/>
    <lineage>
        <taxon>Bacteria</taxon>
        <taxon>Bacillati</taxon>
        <taxon>Bacillota</taxon>
        <taxon>Clostridia</taxon>
        <taxon>Lachnospirales</taxon>
        <taxon>Lachnospiraceae</taxon>
        <taxon>Agathobacter</taxon>
    </lineage>
</organism>
<keyword evidence="1" id="KW-1133">Transmembrane helix</keyword>
<comment type="caution">
    <text evidence="2">The sequence shown here is derived from an EMBL/GenBank/DDBJ whole genome shotgun (WGS) entry which is preliminary data.</text>
</comment>
<name>A0A413LZA6_9FIRM</name>
<reference evidence="2 3" key="1">
    <citation type="submission" date="2018-08" db="EMBL/GenBank/DDBJ databases">
        <title>A genome reference for cultivated species of the human gut microbiota.</title>
        <authorList>
            <person name="Zou Y."/>
            <person name="Xue W."/>
            <person name="Luo G."/>
        </authorList>
    </citation>
    <scope>NUCLEOTIDE SEQUENCE [LARGE SCALE GENOMIC DNA]</scope>
    <source>
        <strain evidence="2 3">AM54-25XD</strain>
    </source>
</reference>
<evidence type="ECO:0000313" key="2">
    <source>
        <dbReference type="EMBL" id="RGZ12075.1"/>
    </source>
</evidence>